<dbReference type="HAMAP" id="MF_00158">
    <property type="entry name" value="PanC"/>
    <property type="match status" value="1"/>
</dbReference>
<dbReference type="InterPro" id="IPR014729">
    <property type="entry name" value="Rossmann-like_a/b/a_fold"/>
</dbReference>
<dbReference type="PANTHER" id="PTHR21299:SF1">
    <property type="entry name" value="PANTOATE--BETA-ALANINE LIGASE"/>
    <property type="match status" value="1"/>
</dbReference>
<comment type="catalytic activity">
    <reaction evidence="7 8">
        <text>(R)-pantoate + beta-alanine + ATP = (R)-pantothenate + AMP + diphosphate + H(+)</text>
        <dbReference type="Rhea" id="RHEA:10912"/>
        <dbReference type="ChEBI" id="CHEBI:15378"/>
        <dbReference type="ChEBI" id="CHEBI:15980"/>
        <dbReference type="ChEBI" id="CHEBI:29032"/>
        <dbReference type="ChEBI" id="CHEBI:30616"/>
        <dbReference type="ChEBI" id="CHEBI:33019"/>
        <dbReference type="ChEBI" id="CHEBI:57966"/>
        <dbReference type="ChEBI" id="CHEBI:456215"/>
        <dbReference type="EC" id="6.3.2.1"/>
    </reaction>
</comment>
<feature type="active site" description="Proton donor" evidence="8">
    <location>
        <position position="36"/>
    </location>
</feature>
<dbReference type="GO" id="GO:0004592">
    <property type="term" value="F:pantoate-beta-alanine ligase activity"/>
    <property type="evidence" value="ECO:0007669"/>
    <property type="project" value="UniProtKB-EC"/>
</dbReference>
<feature type="binding site" evidence="8">
    <location>
        <begin position="185"/>
        <end position="188"/>
    </location>
    <ligand>
        <name>ATP</name>
        <dbReference type="ChEBI" id="CHEBI:30616"/>
    </ligand>
</feature>
<evidence type="ECO:0000256" key="7">
    <source>
        <dbReference type="ARBA" id="ARBA00048258"/>
    </source>
</evidence>
<evidence type="ECO:0000256" key="5">
    <source>
        <dbReference type="ARBA" id="ARBA00022741"/>
    </source>
</evidence>
<keyword evidence="8" id="KW-0963">Cytoplasm</keyword>
<feature type="binding site" evidence="8">
    <location>
        <position position="60"/>
    </location>
    <ligand>
        <name>beta-alanine</name>
        <dbReference type="ChEBI" id="CHEBI:57966"/>
    </ligand>
</feature>
<reference evidence="9 10" key="1">
    <citation type="submission" date="2019-02" db="EMBL/GenBank/DDBJ databases">
        <title>Halieaceae_genomes.</title>
        <authorList>
            <person name="Li S.-H."/>
        </authorList>
    </citation>
    <scope>NUCLEOTIDE SEQUENCE [LARGE SCALE GENOMIC DNA]</scope>
    <source>
        <strain evidence="9 10">JH123</strain>
    </source>
</reference>
<organism evidence="9 10">
    <name type="scientific">Candidatus Paraluminiphilus aquimaris</name>
    <dbReference type="NCBI Taxonomy" id="2518994"/>
    <lineage>
        <taxon>Bacteria</taxon>
        <taxon>Pseudomonadati</taxon>
        <taxon>Pseudomonadota</taxon>
        <taxon>Gammaproteobacteria</taxon>
        <taxon>Cellvibrionales</taxon>
        <taxon>Halieaceae</taxon>
        <taxon>Candidatus Paraluminiphilus</taxon>
    </lineage>
</organism>
<dbReference type="InterPro" id="IPR042176">
    <property type="entry name" value="Pantoate_ligase_C"/>
</dbReference>
<keyword evidence="4 8" id="KW-0566">Pantothenate biosynthesis</keyword>
<evidence type="ECO:0000256" key="8">
    <source>
        <dbReference type="HAMAP-Rule" id="MF_00158"/>
    </source>
</evidence>
<keyword evidence="3 8" id="KW-0436">Ligase</keyword>
<dbReference type="Pfam" id="PF02569">
    <property type="entry name" value="Pantoate_ligase"/>
    <property type="match status" value="1"/>
</dbReference>
<comment type="function">
    <text evidence="8">Catalyzes the condensation of pantoate with beta-alanine in an ATP-dependent reaction via a pantoyl-adenylate intermediate.</text>
</comment>
<evidence type="ECO:0000256" key="3">
    <source>
        <dbReference type="ARBA" id="ARBA00022598"/>
    </source>
</evidence>
<protein>
    <recommendedName>
        <fullName evidence="8">Pantothenate synthetase</fullName>
        <shortName evidence="8">PS</shortName>
        <ecNumber evidence="8">6.3.2.1</ecNumber>
    </recommendedName>
    <alternativeName>
        <fullName evidence="8">Pantoate--beta-alanine ligase</fullName>
    </alternativeName>
    <alternativeName>
        <fullName evidence="8">Pantoate-activating enzyme</fullName>
    </alternativeName>
</protein>
<dbReference type="EMBL" id="CP036501">
    <property type="protein sequence ID" value="UZP73258.1"/>
    <property type="molecule type" value="Genomic_DNA"/>
</dbReference>
<comment type="pathway">
    <text evidence="1 8">Cofactor biosynthesis; (R)-pantothenate biosynthesis; (R)-pantothenate from (R)-pantoate and beta-alanine: step 1/1.</text>
</comment>
<evidence type="ECO:0000313" key="9">
    <source>
        <dbReference type="EMBL" id="UZP73258.1"/>
    </source>
</evidence>
<comment type="subunit">
    <text evidence="8">Homodimer.</text>
</comment>
<evidence type="ECO:0000256" key="4">
    <source>
        <dbReference type="ARBA" id="ARBA00022655"/>
    </source>
</evidence>
<feature type="binding site" evidence="8">
    <location>
        <begin position="148"/>
        <end position="151"/>
    </location>
    <ligand>
        <name>ATP</name>
        <dbReference type="ChEBI" id="CHEBI:30616"/>
    </ligand>
</feature>
<keyword evidence="6 8" id="KW-0067">ATP-binding</keyword>
<dbReference type="PANTHER" id="PTHR21299">
    <property type="entry name" value="CYTIDYLATE KINASE/PANTOATE-BETA-ALANINE LIGASE"/>
    <property type="match status" value="1"/>
</dbReference>
<dbReference type="EC" id="6.3.2.1" evidence="8"/>
<evidence type="ECO:0000313" key="10">
    <source>
        <dbReference type="Proteomes" id="UP001317963"/>
    </source>
</evidence>
<comment type="similarity">
    <text evidence="2 8">Belongs to the pantothenate synthetase family.</text>
</comment>
<comment type="caution">
    <text evidence="8">Lacks conserved residue(s) required for the propagation of feature annotation.</text>
</comment>
<dbReference type="CDD" id="cd00560">
    <property type="entry name" value="PanC"/>
    <property type="match status" value="1"/>
</dbReference>
<comment type="miscellaneous">
    <text evidence="8">The reaction proceeds by a bi uni uni bi ping pong mechanism.</text>
</comment>
<dbReference type="SUPFAM" id="SSF52374">
    <property type="entry name" value="Nucleotidylyl transferase"/>
    <property type="match status" value="1"/>
</dbReference>
<name>A0ABY6Q4A0_9GAMM</name>
<dbReference type="Gene3D" id="3.30.1300.10">
    <property type="entry name" value="Pantoate-beta-alanine ligase, C-terminal domain"/>
    <property type="match status" value="1"/>
</dbReference>
<comment type="subcellular location">
    <subcellularLocation>
        <location evidence="8">Cytoplasm</location>
    </subcellularLocation>
</comment>
<accession>A0ABY6Q4A0</accession>
<evidence type="ECO:0000256" key="2">
    <source>
        <dbReference type="ARBA" id="ARBA00009256"/>
    </source>
</evidence>
<proteinExistence type="inferred from homology"/>
<feature type="binding site" evidence="8">
    <location>
        <position position="60"/>
    </location>
    <ligand>
        <name>(R)-pantoate</name>
        <dbReference type="ChEBI" id="CHEBI:15980"/>
    </ligand>
</feature>
<sequence>MEIISSISAMQAWRSSLPQGFRVGFAPTMGNLHAGHLSLVEKAKSLSDVTVASIFVNPMQFGESEDLDAYPRTLARDLESLREAGAAAVFTPSVVDIYPEGVEHHTAVEVPGLTDVLCGASRAGHFKGVTTVVSKLFGAVRPDVAAFGAKDLQQVLVIKKMVRDLLMNTEVITVPTMREADGLAMSSRNGYLTKTERQLAPRFPSVLTDFVTAVKSRSSTIEDALETARKALIKHGFHIDYLEARKTFDLTPATSLDTEVAIFGAVFVGKTRLIDNHVIPTL</sequence>
<keyword evidence="10" id="KW-1185">Reference proteome</keyword>
<evidence type="ECO:0000256" key="6">
    <source>
        <dbReference type="ARBA" id="ARBA00022840"/>
    </source>
</evidence>
<dbReference type="Proteomes" id="UP001317963">
    <property type="component" value="Chromosome"/>
</dbReference>
<keyword evidence="5 8" id="KW-0547">Nucleotide-binding</keyword>
<dbReference type="NCBIfam" id="TIGR00018">
    <property type="entry name" value="panC"/>
    <property type="match status" value="1"/>
</dbReference>
<dbReference type="Gene3D" id="3.40.50.620">
    <property type="entry name" value="HUPs"/>
    <property type="match status" value="1"/>
</dbReference>
<feature type="binding site" evidence="8">
    <location>
        <position position="154"/>
    </location>
    <ligand>
        <name>(R)-pantoate</name>
        <dbReference type="ChEBI" id="CHEBI:15980"/>
    </ligand>
</feature>
<feature type="binding site" evidence="8">
    <location>
        <begin position="29"/>
        <end position="36"/>
    </location>
    <ligand>
        <name>ATP</name>
        <dbReference type="ChEBI" id="CHEBI:30616"/>
    </ligand>
</feature>
<dbReference type="InterPro" id="IPR003721">
    <property type="entry name" value="Pantoate_ligase"/>
</dbReference>
<dbReference type="InterPro" id="IPR004821">
    <property type="entry name" value="Cyt_trans-like"/>
</dbReference>
<dbReference type="NCBIfam" id="TIGR00125">
    <property type="entry name" value="cyt_tran_rel"/>
    <property type="match status" value="1"/>
</dbReference>
<gene>
    <name evidence="8" type="primary">panC</name>
    <name evidence="9" type="ORF">E0F26_00240</name>
</gene>
<dbReference type="RefSeq" id="WP_279242037.1">
    <property type="nucleotide sequence ID" value="NZ_CP036501.1"/>
</dbReference>
<evidence type="ECO:0000256" key="1">
    <source>
        <dbReference type="ARBA" id="ARBA00004990"/>
    </source>
</evidence>